<dbReference type="RefSeq" id="WP_129342004.1">
    <property type="nucleotide sequence ID" value="NZ_JACIDD010000002.1"/>
</dbReference>
<dbReference type="PANTHER" id="PTHR42742:SF3">
    <property type="entry name" value="FRUCTOKINASE"/>
    <property type="match status" value="1"/>
</dbReference>
<feature type="binding site" evidence="3">
    <location>
        <position position="140"/>
    </location>
    <ligand>
        <name>Zn(2+)</name>
        <dbReference type="ChEBI" id="CHEBI:29105"/>
    </ligand>
</feature>
<dbReference type="SUPFAM" id="SSF51182">
    <property type="entry name" value="RmlC-like cupins"/>
    <property type="match status" value="1"/>
</dbReference>
<dbReference type="OrthoDB" id="9808275at2"/>
<dbReference type="PIRSF" id="PIRSF036894">
    <property type="entry name" value="PMI_Firm_short"/>
    <property type="match status" value="1"/>
</dbReference>
<dbReference type="GO" id="GO:0004476">
    <property type="term" value="F:mannose-6-phosphate isomerase activity"/>
    <property type="evidence" value="ECO:0007669"/>
    <property type="project" value="InterPro"/>
</dbReference>
<name>A0A4Q2ITN9_9SPHN</name>
<dbReference type="InterPro" id="IPR051804">
    <property type="entry name" value="Carb_Metab_Reg_Kinase/Isom"/>
</dbReference>
<comment type="caution">
    <text evidence="5">The sequence shown here is derived from an EMBL/GenBank/DDBJ whole genome shotgun (WGS) entry which is preliminary data.</text>
</comment>
<dbReference type="CDD" id="cd07010">
    <property type="entry name" value="cupin_PMI_type_I_N_bac"/>
    <property type="match status" value="1"/>
</dbReference>
<evidence type="ECO:0000256" key="1">
    <source>
        <dbReference type="ARBA" id="ARBA00022723"/>
    </source>
</evidence>
<dbReference type="AlphaFoldDB" id="A0A4Q2ITN9"/>
<dbReference type="InterPro" id="IPR011051">
    <property type="entry name" value="RmlC_Cupin_sf"/>
</dbReference>
<comment type="cofactor">
    <cofactor evidence="3">
        <name>Zn(2+)</name>
        <dbReference type="ChEBI" id="CHEBI:29105"/>
    </cofactor>
    <text evidence="3">Binds 1 zinc ion per subunit.</text>
</comment>
<evidence type="ECO:0000313" key="6">
    <source>
        <dbReference type="Proteomes" id="UP000292347"/>
    </source>
</evidence>
<feature type="active site" evidence="4">
    <location>
        <position position="160"/>
    </location>
</feature>
<protein>
    <submittedName>
        <fullName evidence="5">Phosphoheptose isomerase</fullName>
    </submittedName>
</protein>
<dbReference type="InterPro" id="IPR014710">
    <property type="entry name" value="RmlC-like_jellyroll"/>
</dbReference>
<keyword evidence="2 3" id="KW-0862">Zinc</keyword>
<keyword evidence="1 3" id="KW-0479">Metal-binding</keyword>
<feature type="binding site" evidence="3">
    <location>
        <position position="65"/>
    </location>
    <ligand>
        <name>Zn(2+)</name>
        <dbReference type="ChEBI" id="CHEBI:29105"/>
    </ligand>
</feature>
<dbReference type="PANTHER" id="PTHR42742">
    <property type="entry name" value="TRANSCRIPTIONAL REPRESSOR MPRA"/>
    <property type="match status" value="1"/>
</dbReference>
<accession>A0A4Q2ITN9</accession>
<reference evidence="5 6" key="1">
    <citation type="submission" date="2019-01" db="EMBL/GenBank/DDBJ databases">
        <title>Sphingomonas mucosissima sp. nov. and Sphingomonas desiccabilis sp. nov., from biological soil crusts in the Colorado Plateau, USA.</title>
        <authorList>
            <person name="Zhu D."/>
        </authorList>
    </citation>
    <scope>NUCLEOTIDE SEQUENCE [LARGE SCALE GENOMIC DNA]</scope>
    <source>
        <strain evidence="5 6">CP1D</strain>
    </source>
</reference>
<dbReference type="EMBL" id="SDPT01000002">
    <property type="protein sequence ID" value="RXZ31771.1"/>
    <property type="molecule type" value="Genomic_DNA"/>
</dbReference>
<dbReference type="GO" id="GO:0005975">
    <property type="term" value="P:carbohydrate metabolic process"/>
    <property type="evidence" value="ECO:0007669"/>
    <property type="project" value="InterPro"/>
</dbReference>
<organism evidence="5 6">
    <name type="scientific">Sphingomonas desiccabilis</name>
    <dbReference type="NCBI Taxonomy" id="429134"/>
    <lineage>
        <taxon>Bacteria</taxon>
        <taxon>Pseudomonadati</taxon>
        <taxon>Pseudomonadota</taxon>
        <taxon>Alphaproteobacteria</taxon>
        <taxon>Sphingomonadales</taxon>
        <taxon>Sphingomonadaceae</taxon>
        <taxon>Sphingomonas</taxon>
    </lineage>
</organism>
<keyword evidence="6" id="KW-1185">Reference proteome</keyword>
<evidence type="ECO:0000256" key="2">
    <source>
        <dbReference type="ARBA" id="ARBA00022833"/>
    </source>
</evidence>
<dbReference type="InterPro" id="IPR014628">
    <property type="entry name" value="Man6P_isomerase_Firm_short"/>
</dbReference>
<feature type="binding site" evidence="3">
    <location>
        <position position="82"/>
    </location>
    <ligand>
        <name>Zn(2+)</name>
        <dbReference type="ChEBI" id="CHEBI:29105"/>
    </ligand>
</feature>
<evidence type="ECO:0000256" key="4">
    <source>
        <dbReference type="PIRSR" id="PIRSR036894-2"/>
    </source>
</evidence>
<keyword evidence="5" id="KW-0413">Isomerase</keyword>
<dbReference type="Proteomes" id="UP000292347">
    <property type="component" value="Unassembled WGS sequence"/>
</dbReference>
<evidence type="ECO:0000313" key="5">
    <source>
        <dbReference type="EMBL" id="RXZ31771.1"/>
    </source>
</evidence>
<gene>
    <name evidence="5" type="ORF">EO081_11250</name>
</gene>
<proteinExistence type="predicted"/>
<sequence length="276" mass="29685">MPATMLETHRVEKPWGRHDLWPGFPDPAPGSDPIGEVWFKSPGDSTPDLLVKYLFTSEKLSVQVHPDDAQAQARGLPRGKDECWVILAAEPDSTIALGTLAPMSHEELRAAAEDGSIEHKLDWKPVKAGDFFYSASGTVHAIGAGITLIEIQQNSETTYRLYDYGRPRELHLDDGVAVSDAVPFVAPAAPGKISEDRTILVEGPKFVLERWPAGQRTVTLPEGTTGWLVPVTGEGTADGTPFKAGECLTLTGTTQVEAGEGADLLFAYPGSERIAA</sequence>
<dbReference type="Gene3D" id="2.60.120.10">
    <property type="entry name" value="Jelly Rolls"/>
    <property type="match status" value="1"/>
</dbReference>
<evidence type="ECO:0000256" key="3">
    <source>
        <dbReference type="PIRSR" id="PIRSR036894-1"/>
    </source>
</evidence>
<dbReference type="GO" id="GO:0046872">
    <property type="term" value="F:metal ion binding"/>
    <property type="evidence" value="ECO:0007669"/>
    <property type="project" value="UniProtKB-KW"/>
</dbReference>